<accession>A0A0N4ZLP4</accession>
<comment type="catalytic activity">
    <reaction evidence="1">
        <text>Hydrolysis of Pro-|-Xaa &gt;&gt; Ala-|-Xaa in oligopeptides.</text>
        <dbReference type="EC" id="3.4.21.26"/>
    </reaction>
</comment>
<name>A0A0N4ZLP4_PARTI</name>
<protein>
    <recommendedName>
        <fullName evidence="3 7">Prolyl endopeptidase</fullName>
        <ecNumber evidence="7">3.4.21.-</ecNumber>
    </recommendedName>
</protein>
<dbReference type="InterPro" id="IPR002470">
    <property type="entry name" value="Peptidase_S9A"/>
</dbReference>
<evidence type="ECO:0000256" key="2">
    <source>
        <dbReference type="ARBA" id="ARBA00005228"/>
    </source>
</evidence>
<feature type="domain" description="Peptidase S9 prolyl oligopeptidase catalytic" evidence="8">
    <location>
        <begin position="503"/>
        <end position="732"/>
    </location>
</feature>
<dbReference type="InterPro" id="IPR023302">
    <property type="entry name" value="Pept_S9A_N"/>
</dbReference>
<evidence type="ECO:0000259" key="9">
    <source>
        <dbReference type="Pfam" id="PF02897"/>
    </source>
</evidence>
<feature type="domain" description="Peptidase S9A N-terminal" evidence="9">
    <location>
        <begin position="16"/>
        <end position="433"/>
    </location>
</feature>
<dbReference type="GO" id="GO:0070012">
    <property type="term" value="F:oligopeptidase activity"/>
    <property type="evidence" value="ECO:0007669"/>
    <property type="project" value="TreeGrafter"/>
</dbReference>
<keyword evidence="5 7" id="KW-0378">Hydrolase</keyword>
<evidence type="ECO:0000256" key="6">
    <source>
        <dbReference type="ARBA" id="ARBA00022825"/>
    </source>
</evidence>
<evidence type="ECO:0000259" key="8">
    <source>
        <dbReference type="Pfam" id="PF00326"/>
    </source>
</evidence>
<evidence type="ECO:0000256" key="1">
    <source>
        <dbReference type="ARBA" id="ARBA00001070"/>
    </source>
</evidence>
<evidence type="ECO:0000256" key="3">
    <source>
        <dbReference type="ARBA" id="ARBA00016310"/>
    </source>
</evidence>
<dbReference type="GO" id="GO:0005829">
    <property type="term" value="C:cytosol"/>
    <property type="evidence" value="ECO:0007669"/>
    <property type="project" value="TreeGrafter"/>
</dbReference>
<organism evidence="10 11">
    <name type="scientific">Parastrongyloides trichosuri</name>
    <name type="common">Possum-specific nematode worm</name>
    <dbReference type="NCBI Taxonomy" id="131310"/>
    <lineage>
        <taxon>Eukaryota</taxon>
        <taxon>Metazoa</taxon>
        <taxon>Ecdysozoa</taxon>
        <taxon>Nematoda</taxon>
        <taxon>Chromadorea</taxon>
        <taxon>Rhabditida</taxon>
        <taxon>Tylenchina</taxon>
        <taxon>Panagrolaimomorpha</taxon>
        <taxon>Strongyloidoidea</taxon>
        <taxon>Strongyloididae</taxon>
        <taxon>Parastrongyloides</taxon>
    </lineage>
</organism>
<dbReference type="PANTHER" id="PTHR42881:SF2">
    <property type="entry name" value="PROLYL ENDOPEPTIDASE"/>
    <property type="match status" value="1"/>
</dbReference>
<sequence length="750" mass="85386">MIVIHPGGRLETEHYPDIYRNESEGETFFNITFVGDPYRYLDNVTHQNTTEFITKLNNISQTFFTNASKYSEIKEKVEKYISYERYDVFGKHGKYYYYLYNNGSQENDVLMRTEDYKNRTNATKFVDPNELGKNGEYSVTTAAFSPDGEIVAYGVSANGSDFNTIYFKYQNGTNLTDKIEHVIYSEITFVLNGTGFIYSKYPDTNVSEDGEIETYYENHTLYFHKMGNNQTQDVAIVNSSKPNDVIDGSESKNGKYLFATYWTGASDATYIKYYNISNYNVDNFTEILNMTSLFENENGENYEVLYSNDTHALIKTDKNASFGKVIEVDFSGNRNTTLIAERNGSKLQSAWIQSAWAVGKEFLILNYLENVISRLYVYSRLNGSLIQTLNILDLNGTVKQHFASIESNETFFEFENEITPKTIFRVDLTNATNSTPVSVEKVAEPVIEGFNSSDFVVKQVFYPSDDHVNVSMFILSRKDIKMDNSSPAILEVYGGFSIPVLPHFSSSKMMFVKHFHGISCIANVRGGNEFGEKWHEDGMLLNKQNTFNDTARAAVYLFWNNYTNPQKLAIIGGSNGGLAAAVVAQQHPEVLKSVVLRGAVLDMIYYKNYTVGKTWVDEYGDPDSNETVFNYLYKYSPLHNIRVNATNETRGREWPSTVLYTSVDDYRVPAGHTLKYIAELYHTVKKNASKFQTVPLLAYVENGTGHGNMKSTSKAAEEISNIYSFLYQTLNMTFYDDVNNTSNTIKIKRN</sequence>
<dbReference type="WBParaSite" id="PTRK_0000941800.1">
    <property type="protein sequence ID" value="PTRK_0000941800.1"/>
    <property type="gene ID" value="PTRK_0000941800"/>
</dbReference>
<dbReference type="Proteomes" id="UP000038045">
    <property type="component" value="Unplaced"/>
</dbReference>
<evidence type="ECO:0000313" key="10">
    <source>
        <dbReference type="Proteomes" id="UP000038045"/>
    </source>
</evidence>
<dbReference type="PRINTS" id="PR00862">
    <property type="entry name" value="PROLIGOPTASE"/>
</dbReference>
<dbReference type="SUPFAM" id="SSF50993">
    <property type="entry name" value="Peptidase/esterase 'gauge' domain"/>
    <property type="match status" value="1"/>
</dbReference>
<dbReference type="AlphaFoldDB" id="A0A0N4ZLP4"/>
<dbReference type="Pfam" id="PF02897">
    <property type="entry name" value="Peptidase_S9_N"/>
    <property type="match status" value="1"/>
</dbReference>
<reference evidence="11" key="1">
    <citation type="submission" date="2017-02" db="UniProtKB">
        <authorList>
            <consortium name="WormBaseParasite"/>
        </authorList>
    </citation>
    <scope>IDENTIFICATION</scope>
</reference>
<evidence type="ECO:0000313" key="11">
    <source>
        <dbReference type="WBParaSite" id="PTRK_0000941800.1"/>
    </source>
</evidence>
<dbReference type="InterPro" id="IPR051167">
    <property type="entry name" value="Prolyl_oligopep/macrocyclase"/>
</dbReference>
<dbReference type="Pfam" id="PF00326">
    <property type="entry name" value="Peptidase_S9"/>
    <property type="match status" value="1"/>
</dbReference>
<dbReference type="InterPro" id="IPR001375">
    <property type="entry name" value="Peptidase_S9_cat"/>
</dbReference>
<evidence type="ECO:0000256" key="4">
    <source>
        <dbReference type="ARBA" id="ARBA00022670"/>
    </source>
</evidence>
<keyword evidence="6 7" id="KW-0720">Serine protease</keyword>
<dbReference type="SUPFAM" id="SSF53474">
    <property type="entry name" value="alpha/beta-Hydrolases"/>
    <property type="match status" value="1"/>
</dbReference>
<evidence type="ECO:0000256" key="7">
    <source>
        <dbReference type="RuleBase" id="RU368024"/>
    </source>
</evidence>
<keyword evidence="4 7" id="KW-0645">Protease</keyword>
<dbReference type="InterPro" id="IPR029058">
    <property type="entry name" value="AB_hydrolase_fold"/>
</dbReference>
<dbReference type="Gene3D" id="3.40.50.1820">
    <property type="entry name" value="alpha/beta hydrolase"/>
    <property type="match status" value="1"/>
</dbReference>
<dbReference type="Gene3D" id="2.130.10.120">
    <property type="entry name" value="Prolyl oligopeptidase, N-terminal domain"/>
    <property type="match status" value="1"/>
</dbReference>
<dbReference type="GO" id="GO:0006508">
    <property type="term" value="P:proteolysis"/>
    <property type="evidence" value="ECO:0007669"/>
    <property type="project" value="UniProtKB-KW"/>
</dbReference>
<dbReference type="EC" id="3.4.21.-" evidence="7"/>
<comment type="similarity">
    <text evidence="2 7">Belongs to the peptidase S9A family.</text>
</comment>
<evidence type="ECO:0000256" key="5">
    <source>
        <dbReference type="ARBA" id="ARBA00022801"/>
    </source>
</evidence>
<keyword evidence="10" id="KW-1185">Reference proteome</keyword>
<dbReference type="PANTHER" id="PTHR42881">
    <property type="entry name" value="PROLYL ENDOPEPTIDASE"/>
    <property type="match status" value="1"/>
</dbReference>
<dbReference type="GO" id="GO:0004252">
    <property type="term" value="F:serine-type endopeptidase activity"/>
    <property type="evidence" value="ECO:0007669"/>
    <property type="project" value="UniProtKB-UniRule"/>
</dbReference>
<proteinExistence type="inferred from homology"/>